<comment type="caution">
    <text evidence="3">The sequence shown here is derived from an EMBL/GenBank/DDBJ whole genome shotgun (WGS) entry which is preliminary data.</text>
</comment>
<name>A0ABX0CDV5_9BIFI</name>
<sequence>MNDLEQSDSQGSQKRSPDRFDGTVPQAQPETTRDGDGPAGKGVVDGGPQPASIDGQSIDLEGQIAFSRSGPLPLVSEFEGYERVLAGSADRIVTMAEKALDSQIEGEKAAREIEAADHRAENMSMMVASFAFSFLPWVAFISATVCAAAGNNTAAAFGGIIGVVSAGPQIIDAVKRKRK</sequence>
<dbReference type="EMBL" id="WHZU01000022">
    <property type="protein sequence ID" value="NEH12439.1"/>
    <property type="molecule type" value="Genomic_DNA"/>
</dbReference>
<accession>A0ABX0CDV5</accession>
<evidence type="ECO:0000256" key="2">
    <source>
        <dbReference type="SAM" id="Phobius"/>
    </source>
</evidence>
<organism evidence="3 4">
    <name type="scientific">Bifidobacterium saimiriisciurei</name>
    <dbReference type="NCBI Taxonomy" id="2661627"/>
    <lineage>
        <taxon>Bacteria</taxon>
        <taxon>Bacillati</taxon>
        <taxon>Actinomycetota</taxon>
        <taxon>Actinomycetes</taxon>
        <taxon>Bifidobacteriales</taxon>
        <taxon>Bifidobacteriaceae</taxon>
        <taxon>Bifidobacterium</taxon>
    </lineage>
</organism>
<keyword evidence="2" id="KW-0812">Transmembrane</keyword>
<keyword evidence="2" id="KW-1133">Transmembrane helix</keyword>
<evidence type="ECO:0000313" key="3">
    <source>
        <dbReference type="EMBL" id="NEH12439.1"/>
    </source>
</evidence>
<evidence type="ECO:0000256" key="1">
    <source>
        <dbReference type="SAM" id="MobiDB-lite"/>
    </source>
</evidence>
<keyword evidence="4" id="KW-1185">Reference proteome</keyword>
<keyword evidence="2" id="KW-0472">Membrane</keyword>
<protein>
    <submittedName>
        <fullName evidence="3">DUF2335 domain-containing protein</fullName>
    </submittedName>
</protein>
<feature type="transmembrane region" description="Helical" evidence="2">
    <location>
        <begin position="127"/>
        <end position="150"/>
    </location>
</feature>
<proteinExistence type="predicted"/>
<evidence type="ECO:0000313" key="4">
    <source>
        <dbReference type="Proteomes" id="UP000475155"/>
    </source>
</evidence>
<feature type="transmembrane region" description="Helical" evidence="2">
    <location>
        <begin position="156"/>
        <end position="174"/>
    </location>
</feature>
<dbReference type="Proteomes" id="UP000475155">
    <property type="component" value="Unassembled WGS sequence"/>
</dbReference>
<reference evidence="3 4" key="1">
    <citation type="submission" date="2019-10" db="EMBL/GenBank/DDBJ databases">
        <title>Bifidobacterium from non-human primates.</title>
        <authorList>
            <person name="Modesto M."/>
        </authorList>
    </citation>
    <scope>NUCLEOTIDE SEQUENCE [LARGE SCALE GENOMIC DNA]</scope>
    <source>
        <strain evidence="3 4">SMA1</strain>
    </source>
</reference>
<feature type="region of interest" description="Disordered" evidence="1">
    <location>
        <begin position="1"/>
        <end position="55"/>
    </location>
</feature>
<gene>
    <name evidence="3" type="ORF">GFD18_10215</name>
</gene>